<gene>
    <name evidence="2" type="primary">dnaJ1_0</name>
    <name evidence="2" type="ORF">CFP56_007439</name>
</gene>
<sequence>MSNVGIGFDHGGSCYYSVLGLCKQATENEIRCAYRKLAMKWHPDRWMKDQKIAGEAKRRFQQIQEAYSVLSNKGKRTIYDAGLFGLLGDDDDEGFVDFMQEMVLMMQNVRPQPQEENSMEELQGLLMDMVRENEMVNFGFELSSSESPSKRMRFDLQL</sequence>
<dbReference type="Proteomes" id="UP000237347">
    <property type="component" value="Unassembled WGS sequence"/>
</dbReference>
<evidence type="ECO:0000313" key="3">
    <source>
        <dbReference type="Proteomes" id="UP000237347"/>
    </source>
</evidence>
<proteinExistence type="predicted"/>
<dbReference type="PROSITE" id="PS00636">
    <property type="entry name" value="DNAJ_1"/>
    <property type="match status" value="1"/>
</dbReference>
<dbReference type="SUPFAM" id="SSF46565">
    <property type="entry name" value="Chaperone J-domain"/>
    <property type="match status" value="1"/>
</dbReference>
<organism evidence="2 3">
    <name type="scientific">Quercus suber</name>
    <name type="common">Cork oak</name>
    <dbReference type="NCBI Taxonomy" id="58331"/>
    <lineage>
        <taxon>Eukaryota</taxon>
        <taxon>Viridiplantae</taxon>
        <taxon>Streptophyta</taxon>
        <taxon>Embryophyta</taxon>
        <taxon>Tracheophyta</taxon>
        <taxon>Spermatophyta</taxon>
        <taxon>Magnoliopsida</taxon>
        <taxon>eudicotyledons</taxon>
        <taxon>Gunneridae</taxon>
        <taxon>Pentapetalae</taxon>
        <taxon>rosids</taxon>
        <taxon>fabids</taxon>
        <taxon>Fagales</taxon>
        <taxon>Fagaceae</taxon>
        <taxon>Quercus</taxon>
    </lineage>
</organism>
<dbReference type="SMART" id="SM00271">
    <property type="entry name" value="DnaJ"/>
    <property type="match status" value="1"/>
</dbReference>
<accession>A0AAW0L7H1</accession>
<dbReference type="PRINTS" id="PR00625">
    <property type="entry name" value="JDOMAIN"/>
</dbReference>
<evidence type="ECO:0000313" key="2">
    <source>
        <dbReference type="EMBL" id="KAK7846764.1"/>
    </source>
</evidence>
<dbReference type="Gene3D" id="1.10.287.110">
    <property type="entry name" value="DnaJ domain"/>
    <property type="match status" value="1"/>
</dbReference>
<dbReference type="PROSITE" id="PS50076">
    <property type="entry name" value="DNAJ_2"/>
    <property type="match status" value="1"/>
</dbReference>
<name>A0AAW0L7H1_QUESU</name>
<comment type="caution">
    <text evidence="2">The sequence shown here is derived from an EMBL/GenBank/DDBJ whole genome shotgun (WGS) entry which is preliminary data.</text>
</comment>
<dbReference type="CDD" id="cd06257">
    <property type="entry name" value="DnaJ"/>
    <property type="match status" value="1"/>
</dbReference>
<dbReference type="InterPro" id="IPR036869">
    <property type="entry name" value="J_dom_sf"/>
</dbReference>
<dbReference type="AlphaFoldDB" id="A0AAW0L7H1"/>
<dbReference type="Pfam" id="PF00226">
    <property type="entry name" value="DnaJ"/>
    <property type="match status" value="1"/>
</dbReference>
<dbReference type="InterPro" id="IPR001623">
    <property type="entry name" value="DnaJ_domain"/>
</dbReference>
<evidence type="ECO:0000259" key="1">
    <source>
        <dbReference type="PROSITE" id="PS50076"/>
    </source>
</evidence>
<dbReference type="InterPro" id="IPR018253">
    <property type="entry name" value="DnaJ_domain_CS"/>
</dbReference>
<dbReference type="EMBL" id="PKMF04000150">
    <property type="protein sequence ID" value="KAK7846764.1"/>
    <property type="molecule type" value="Genomic_DNA"/>
</dbReference>
<keyword evidence="3" id="KW-1185">Reference proteome</keyword>
<dbReference type="PANTHER" id="PTHR44743:SF12">
    <property type="entry name" value="J DOMAIN-CONTAINING PROTEIN"/>
    <property type="match status" value="1"/>
</dbReference>
<feature type="domain" description="J" evidence="1">
    <location>
        <begin position="14"/>
        <end position="83"/>
    </location>
</feature>
<dbReference type="PANTHER" id="PTHR44743">
    <property type="entry name" value="PUTATIVE, EXPRESSED-RELATED"/>
    <property type="match status" value="1"/>
</dbReference>
<protein>
    <submittedName>
        <fullName evidence="2">Chaperone protein dnaj 1</fullName>
    </submittedName>
</protein>
<reference evidence="2 3" key="1">
    <citation type="journal article" date="2018" name="Sci. Data">
        <title>The draft genome sequence of cork oak.</title>
        <authorList>
            <person name="Ramos A.M."/>
            <person name="Usie A."/>
            <person name="Barbosa P."/>
            <person name="Barros P.M."/>
            <person name="Capote T."/>
            <person name="Chaves I."/>
            <person name="Simoes F."/>
            <person name="Abreu I."/>
            <person name="Carrasquinho I."/>
            <person name="Faro C."/>
            <person name="Guimaraes J.B."/>
            <person name="Mendonca D."/>
            <person name="Nobrega F."/>
            <person name="Rodrigues L."/>
            <person name="Saibo N.J.M."/>
            <person name="Varela M.C."/>
            <person name="Egas C."/>
            <person name="Matos J."/>
            <person name="Miguel C.M."/>
            <person name="Oliveira M.M."/>
            <person name="Ricardo C.P."/>
            <person name="Goncalves S."/>
        </authorList>
    </citation>
    <scope>NUCLEOTIDE SEQUENCE [LARGE SCALE GENOMIC DNA]</scope>
    <source>
        <strain evidence="3">cv. HL8</strain>
    </source>
</reference>